<evidence type="ECO:0000259" key="1">
    <source>
        <dbReference type="Pfam" id="PF13358"/>
    </source>
</evidence>
<evidence type="ECO:0000313" key="2">
    <source>
        <dbReference type="EMBL" id="CAD9618336.1"/>
    </source>
</evidence>
<dbReference type="InterPro" id="IPR038717">
    <property type="entry name" value="Tc1-like_DDE_dom"/>
</dbReference>
<dbReference type="Pfam" id="PF13358">
    <property type="entry name" value="DDE_3"/>
    <property type="match status" value="1"/>
</dbReference>
<sequence>MAIMSGFFHCGDVLVLDNATIHNGGENSVLEDWLWDNFGICLLLLPARSPELNPIEQVWKLLVQKMKKVPLNVMREAGADASAQAASVILSSMTHCDVAGCYKHCNYL</sequence>
<accession>A0A7S2LWF5</accession>
<name>A0A7S2LWF5_9STRA</name>
<dbReference type="Gene3D" id="3.30.420.10">
    <property type="entry name" value="Ribonuclease H-like superfamily/Ribonuclease H"/>
    <property type="match status" value="1"/>
</dbReference>
<protein>
    <recommendedName>
        <fullName evidence="1">Tc1-like transposase DDE domain-containing protein</fullName>
    </recommendedName>
</protein>
<dbReference type="GO" id="GO:0003676">
    <property type="term" value="F:nucleic acid binding"/>
    <property type="evidence" value="ECO:0007669"/>
    <property type="project" value="InterPro"/>
</dbReference>
<feature type="domain" description="Tc1-like transposase DDE" evidence="1">
    <location>
        <begin position="12"/>
        <end position="68"/>
    </location>
</feature>
<reference evidence="2" key="1">
    <citation type="submission" date="2021-01" db="EMBL/GenBank/DDBJ databases">
        <authorList>
            <person name="Corre E."/>
            <person name="Pelletier E."/>
            <person name="Niang G."/>
            <person name="Scheremetjew M."/>
            <person name="Finn R."/>
            <person name="Kale V."/>
            <person name="Holt S."/>
            <person name="Cochrane G."/>
            <person name="Meng A."/>
            <person name="Brown T."/>
            <person name="Cohen L."/>
        </authorList>
    </citation>
    <scope>NUCLEOTIDE SEQUENCE</scope>
    <source>
        <strain evidence="2">SM1012Den-03</strain>
    </source>
</reference>
<gene>
    <name evidence="2" type="ORF">SMAR0320_LOCUS16634</name>
</gene>
<dbReference type="InterPro" id="IPR036397">
    <property type="entry name" value="RNaseH_sf"/>
</dbReference>
<organism evidence="2">
    <name type="scientific">Skeletonema marinoi</name>
    <dbReference type="NCBI Taxonomy" id="267567"/>
    <lineage>
        <taxon>Eukaryota</taxon>
        <taxon>Sar</taxon>
        <taxon>Stramenopiles</taxon>
        <taxon>Ochrophyta</taxon>
        <taxon>Bacillariophyta</taxon>
        <taxon>Coscinodiscophyceae</taxon>
        <taxon>Thalassiosirophycidae</taxon>
        <taxon>Thalassiosirales</taxon>
        <taxon>Skeletonemataceae</taxon>
        <taxon>Skeletonema</taxon>
        <taxon>Skeletonema marinoi-dohrnii complex</taxon>
    </lineage>
</organism>
<dbReference type="AlphaFoldDB" id="A0A7S2LWF5"/>
<proteinExistence type="predicted"/>
<dbReference type="EMBL" id="HBGZ01023390">
    <property type="protein sequence ID" value="CAD9618336.1"/>
    <property type="molecule type" value="Transcribed_RNA"/>
</dbReference>